<feature type="domain" description="Response regulatory" evidence="9">
    <location>
        <begin position="456"/>
        <end position="572"/>
    </location>
</feature>
<dbReference type="EC" id="2.7.13.3" evidence="2"/>
<dbReference type="GO" id="GO:0005886">
    <property type="term" value="C:plasma membrane"/>
    <property type="evidence" value="ECO:0007669"/>
    <property type="project" value="TreeGrafter"/>
</dbReference>
<dbReference type="SMART" id="SM00448">
    <property type="entry name" value="REC"/>
    <property type="match status" value="1"/>
</dbReference>
<evidence type="ECO:0000256" key="2">
    <source>
        <dbReference type="ARBA" id="ARBA00012438"/>
    </source>
</evidence>
<dbReference type="PANTHER" id="PTHR43047">
    <property type="entry name" value="TWO-COMPONENT HISTIDINE PROTEIN KINASE"/>
    <property type="match status" value="1"/>
</dbReference>
<dbReference type="Pfam" id="PF02518">
    <property type="entry name" value="HATPase_c"/>
    <property type="match status" value="1"/>
</dbReference>
<reference evidence="10" key="1">
    <citation type="submission" date="2016-10" db="EMBL/GenBank/DDBJ databases">
        <title>Sequence of Gallionella enrichment culture.</title>
        <authorList>
            <person name="Poehlein A."/>
            <person name="Muehling M."/>
            <person name="Daniel R."/>
        </authorList>
    </citation>
    <scope>NUCLEOTIDE SEQUENCE</scope>
</reference>
<keyword evidence="4 10" id="KW-0808">Transferase</keyword>
<feature type="transmembrane region" description="Helical" evidence="7">
    <location>
        <begin position="122"/>
        <end position="141"/>
    </location>
</feature>
<gene>
    <name evidence="10" type="primary">torS_2</name>
    <name evidence="10" type="ORF">GALL_429280</name>
</gene>
<feature type="transmembrane region" description="Helical" evidence="7">
    <location>
        <begin position="48"/>
        <end position="67"/>
    </location>
</feature>
<dbReference type="EMBL" id="MLJW01002176">
    <property type="protein sequence ID" value="OIQ75407.1"/>
    <property type="molecule type" value="Genomic_DNA"/>
</dbReference>
<keyword evidence="7" id="KW-1133">Transmembrane helix</keyword>
<dbReference type="InterPro" id="IPR005467">
    <property type="entry name" value="His_kinase_dom"/>
</dbReference>
<feature type="domain" description="Histidine kinase" evidence="8">
    <location>
        <begin position="217"/>
        <end position="433"/>
    </location>
</feature>
<evidence type="ECO:0000256" key="6">
    <source>
        <dbReference type="SAM" id="Coils"/>
    </source>
</evidence>
<evidence type="ECO:0000256" key="5">
    <source>
        <dbReference type="ARBA" id="ARBA00022777"/>
    </source>
</evidence>
<dbReference type="GO" id="GO:0000155">
    <property type="term" value="F:phosphorelay sensor kinase activity"/>
    <property type="evidence" value="ECO:0007669"/>
    <property type="project" value="InterPro"/>
</dbReference>
<dbReference type="InterPro" id="IPR036097">
    <property type="entry name" value="HisK_dim/P_sf"/>
</dbReference>
<feature type="transmembrane region" description="Helical" evidence="7">
    <location>
        <begin position="21"/>
        <end position="42"/>
    </location>
</feature>
<dbReference type="InterPro" id="IPR001789">
    <property type="entry name" value="Sig_transdc_resp-reg_receiver"/>
</dbReference>
<name>A0A1J5Q5Y6_9ZZZZ</name>
<sequence length="593" mass="64945">MKSVFQLTLQRIFGQNERVKQVRVATAIGMCVGLIFSVFNIFTKGMLILGLIELGAVVLLVIPAMAVSRAARWVSLSEFLLLLAAIVIFSALIVLGGIEATGLFWVYTLPFLAFFLKGQRQGWWYSLIFWMMATLYLMRLAPLMSFAHVYTPVVASHFVLSLGFYTLVASAFDYVRSRHEAELLQAKNALEVAYDELRQAKEKSEAAYAAKSRFLAAASHDLRQPAHALGMFVARLSQLPHAPASKELVTGVVTSVQALQEMLDVFFDYSRLDALSTQITASVISTDALFKQLGVCFSNIAAQKGIRLCIRKPSCAWVQSDPVLLQRVLLNLVSNALRYTPQGSVLVCCRPTADGTQARIEVWDSGIGIAAVHQEKIYEEFFQVENQERDRTKGLGLGLSMVARSCQLLNHRLALRSALGCGSRFTLTVPVATSVAELGHAQVDEKLVQGSLENLHVLLIEDDQLGRTALCSLLQSWGCRVTAAVDAGQARDLLSQVPPVQFVVSDYRLPGAHNGIDAIRMLRAIAGPALGACLISGDTDQQVLQQANAAQLVLLKKPLQPAKLSSLLRRWMRLEGSSLKTQTEATGMDNLAP</sequence>
<keyword evidence="7" id="KW-0472">Membrane</keyword>
<dbReference type="InterPro" id="IPR003594">
    <property type="entry name" value="HATPase_dom"/>
</dbReference>
<keyword evidence="6" id="KW-0175">Coiled coil</keyword>
<dbReference type="SMART" id="SM00387">
    <property type="entry name" value="HATPase_c"/>
    <property type="match status" value="1"/>
</dbReference>
<keyword evidence="5" id="KW-0418">Kinase</keyword>
<dbReference type="AlphaFoldDB" id="A0A1J5Q5Y6"/>
<evidence type="ECO:0000259" key="9">
    <source>
        <dbReference type="PROSITE" id="PS50110"/>
    </source>
</evidence>
<dbReference type="SMART" id="SM00388">
    <property type="entry name" value="HisKA"/>
    <property type="match status" value="1"/>
</dbReference>
<dbReference type="SUPFAM" id="SSF52172">
    <property type="entry name" value="CheY-like"/>
    <property type="match status" value="1"/>
</dbReference>
<dbReference type="Gene3D" id="1.10.287.130">
    <property type="match status" value="1"/>
</dbReference>
<dbReference type="InterPro" id="IPR048435">
    <property type="entry name" value="MASE6"/>
</dbReference>
<dbReference type="InterPro" id="IPR036890">
    <property type="entry name" value="HATPase_C_sf"/>
</dbReference>
<dbReference type="Gene3D" id="3.30.565.10">
    <property type="entry name" value="Histidine kinase-like ATPase, C-terminal domain"/>
    <property type="match status" value="1"/>
</dbReference>
<dbReference type="PANTHER" id="PTHR43047:SF9">
    <property type="entry name" value="HISTIDINE KINASE"/>
    <property type="match status" value="1"/>
</dbReference>
<accession>A0A1J5Q5Y6</accession>
<evidence type="ECO:0000313" key="10">
    <source>
        <dbReference type="EMBL" id="OIQ75407.1"/>
    </source>
</evidence>
<dbReference type="SUPFAM" id="SSF55874">
    <property type="entry name" value="ATPase domain of HSP90 chaperone/DNA topoisomerase II/histidine kinase"/>
    <property type="match status" value="1"/>
</dbReference>
<evidence type="ECO:0000256" key="7">
    <source>
        <dbReference type="SAM" id="Phobius"/>
    </source>
</evidence>
<dbReference type="CDD" id="cd00082">
    <property type="entry name" value="HisKA"/>
    <property type="match status" value="1"/>
</dbReference>
<comment type="catalytic activity">
    <reaction evidence="1">
        <text>ATP + protein L-histidine = ADP + protein N-phospho-L-histidine.</text>
        <dbReference type="EC" id="2.7.13.3"/>
    </reaction>
</comment>
<keyword evidence="3" id="KW-0597">Phosphoprotein</keyword>
<dbReference type="InterPro" id="IPR011006">
    <property type="entry name" value="CheY-like_superfamily"/>
</dbReference>
<dbReference type="GO" id="GO:0009927">
    <property type="term" value="F:histidine phosphotransfer kinase activity"/>
    <property type="evidence" value="ECO:0007669"/>
    <property type="project" value="TreeGrafter"/>
</dbReference>
<dbReference type="Pfam" id="PF00512">
    <property type="entry name" value="HisKA"/>
    <property type="match status" value="1"/>
</dbReference>
<feature type="transmembrane region" description="Helical" evidence="7">
    <location>
        <begin position="153"/>
        <end position="172"/>
    </location>
</feature>
<dbReference type="SUPFAM" id="SSF47384">
    <property type="entry name" value="Homodimeric domain of signal transducing histidine kinase"/>
    <property type="match status" value="1"/>
</dbReference>
<dbReference type="Pfam" id="PF20966">
    <property type="entry name" value="MASE6"/>
    <property type="match status" value="1"/>
</dbReference>
<feature type="transmembrane region" description="Helical" evidence="7">
    <location>
        <begin position="79"/>
        <end position="107"/>
    </location>
</feature>
<dbReference type="PROSITE" id="PS50110">
    <property type="entry name" value="RESPONSE_REGULATORY"/>
    <property type="match status" value="1"/>
</dbReference>
<dbReference type="PRINTS" id="PR00344">
    <property type="entry name" value="BCTRLSENSOR"/>
</dbReference>
<dbReference type="InterPro" id="IPR004358">
    <property type="entry name" value="Sig_transdc_His_kin-like_C"/>
</dbReference>
<evidence type="ECO:0000256" key="3">
    <source>
        <dbReference type="ARBA" id="ARBA00022553"/>
    </source>
</evidence>
<dbReference type="CDD" id="cd00156">
    <property type="entry name" value="REC"/>
    <property type="match status" value="1"/>
</dbReference>
<comment type="caution">
    <text evidence="10">The sequence shown here is derived from an EMBL/GenBank/DDBJ whole genome shotgun (WGS) entry which is preliminary data.</text>
</comment>
<keyword evidence="7" id="KW-0812">Transmembrane</keyword>
<evidence type="ECO:0000256" key="4">
    <source>
        <dbReference type="ARBA" id="ARBA00022679"/>
    </source>
</evidence>
<dbReference type="Pfam" id="PF00072">
    <property type="entry name" value="Response_reg"/>
    <property type="match status" value="1"/>
</dbReference>
<proteinExistence type="predicted"/>
<protein>
    <recommendedName>
        <fullName evidence="2">histidine kinase</fullName>
        <ecNumber evidence="2">2.7.13.3</ecNumber>
    </recommendedName>
</protein>
<dbReference type="Gene3D" id="3.40.50.2300">
    <property type="match status" value="1"/>
</dbReference>
<evidence type="ECO:0000259" key="8">
    <source>
        <dbReference type="PROSITE" id="PS50109"/>
    </source>
</evidence>
<evidence type="ECO:0000256" key="1">
    <source>
        <dbReference type="ARBA" id="ARBA00000085"/>
    </source>
</evidence>
<dbReference type="InterPro" id="IPR003661">
    <property type="entry name" value="HisK_dim/P_dom"/>
</dbReference>
<dbReference type="PROSITE" id="PS50109">
    <property type="entry name" value="HIS_KIN"/>
    <property type="match status" value="1"/>
</dbReference>
<feature type="coiled-coil region" evidence="6">
    <location>
        <begin position="176"/>
        <end position="207"/>
    </location>
</feature>
<dbReference type="FunFam" id="3.30.565.10:FF:000049">
    <property type="entry name" value="Two-component sensor histidine kinase"/>
    <property type="match status" value="1"/>
</dbReference>
<organism evidence="10">
    <name type="scientific">mine drainage metagenome</name>
    <dbReference type="NCBI Taxonomy" id="410659"/>
    <lineage>
        <taxon>unclassified sequences</taxon>
        <taxon>metagenomes</taxon>
        <taxon>ecological metagenomes</taxon>
    </lineage>
</organism>